<dbReference type="PANTHER" id="PTHR43179">
    <property type="entry name" value="RHAMNOSYLTRANSFERASE WBBL"/>
    <property type="match status" value="1"/>
</dbReference>
<gene>
    <name evidence="1" type="ORF">CTE05_19820</name>
</gene>
<evidence type="ECO:0000313" key="2">
    <source>
        <dbReference type="Proteomes" id="UP000321049"/>
    </source>
</evidence>
<reference evidence="1 2" key="1">
    <citation type="submission" date="2019-07" db="EMBL/GenBank/DDBJ databases">
        <title>Whole genome shotgun sequence of Cellulomonas terrae NBRC 100819.</title>
        <authorList>
            <person name="Hosoyama A."/>
            <person name="Uohara A."/>
            <person name="Ohji S."/>
            <person name="Ichikawa N."/>
        </authorList>
    </citation>
    <scope>NUCLEOTIDE SEQUENCE [LARGE SCALE GENOMIC DNA]</scope>
    <source>
        <strain evidence="1 2">NBRC 100819</strain>
    </source>
</reference>
<organism evidence="1 2">
    <name type="scientific">Cellulomonas terrae</name>
    <dbReference type="NCBI Taxonomy" id="311234"/>
    <lineage>
        <taxon>Bacteria</taxon>
        <taxon>Bacillati</taxon>
        <taxon>Actinomycetota</taxon>
        <taxon>Actinomycetes</taxon>
        <taxon>Micrococcales</taxon>
        <taxon>Cellulomonadaceae</taxon>
        <taxon>Cellulomonas</taxon>
    </lineage>
</organism>
<name>A0A511JKJ8_9CELL</name>
<comment type="caution">
    <text evidence="1">The sequence shown here is derived from an EMBL/GenBank/DDBJ whole genome shotgun (WGS) entry which is preliminary data.</text>
</comment>
<dbReference type="AlphaFoldDB" id="A0A511JKJ8"/>
<dbReference type="Proteomes" id="UP000321049">
    <property type="component" value="Unassembled WGS sequence"/>
</dbReference>
<protein>
    <recommendedName>
        <fullName evidence="3">Glycosyl transferase</fullName>
    </recommendedName>
</protein>
<dbReference type="SUPFAM" id="SSF53448">
    <property type="entry name" value="Nucleotide-diphospho-sugar transferases"/>
    <property type="match status" value="1"/>
</dbReference>
<accession>A0A511JKJ8</accession>
<dbReference type="Pfam" id="PF13641">
    <property type="entry name" value="Glyco_tranf_2_3"/>
    <property type="match status" value="1"/>
</dbReference>
<sequence>MLGIVVVSFGSASLLRANLAGLDRSAMRTPSTVVVVDNFRGSGARDAVRTVSHELGWELVENATNAGFGTAANAGVARAAALGCTAVVVVNPDAAADAHVLDELAGQVAATPRTLVSPRVLRPDGRPWFTGGRIDLRAGRTRNVDLPTAPRTEGWLSGACLAADVTWWQELGGFDDDFFLYWEDVDLSYRCTRAGGTLLVRQDLEVLHDVGGTQEPAAGSRAKSSTYYYYNCRNRLLFAARHLGRGDVGRWLVSQPAYAWSVLLRGGRRQLLRPWSPVGAVVRGSCAGAWLAVRALLTGRAPRTVAA</sequence>
<evidence type="ECO:0008006" key="3">
    <source>
        <dbReference type="Google" id="ProtNLM"/>
    </source>
</evidence>
<proteinExistence type="predicted"/>
<dbReference type="InterPro" id="IPR029044">
    <property type="entry name" value="Nucleotide-diphossugar_trans"/>
</dbReference>
<dbReference type="PANTHER" id="PTHR43179:SF7">
    <property type="entry name" value="RHAMNOSYLTRANSFERASE WBBL"/>
    <property type="match status" value="1"/>
</dbReference>
<dbReference type="Gene3D" id="3.90.550.10">
    <property type="entry name" value="Spore Coat Polysaccharide Biosynthesis Protein SpsA, Chain A"/>
    <property type="match status" value="1"/>
</dbReference>
<keyword evidence="2" id="KW-1185">Reference proteome</keyword>
<evidence type="ECO:0000313" key="1">
    <source>
        <dbReference type="EMBL" id="GEL98435.1"/>
    </source>
</evidence>
<dbReference type="EMBL" id="BJWH01000008">
    <property type="protein sequence ID" value="GEL98435.1"/>
    <property type="molecule type" value="Genomic_DNA"/>
</dbReference>
<dbReference type="RefSeq" id="WP_186814818.1">
    <property type="nucleotide sequence ID" value="NZ_BJWH01000008.1"/>
</dbReference>